<evidence type="ECO:0000256" key="8">
    <source>
        <dbReference type="ARBA" id="ARBA00023077"/>
    </source>
</evidence>
<dbReference type="InterPro" id="IPR036942">
    <property type="entry name" value="Beta-barrel_TonB_sf"/>
</dbReference>
<dbReference type="InterPro" id="IPR010916">
    <property type="entry name" value="TonB_box_CS"/>
</dbReference>
<dbReference type="Proteomes" id="UP001336250">
    <property type="component" value="Unassembled WGS sequence"/>
</dbReference>
<evidence type="ECO:0000313" key="19">
    <source>
        <dbReference type="Proteomes" id="UP001336250"/>
    </source>
</evidence>
<evidence type="ECO:0000256" key="15">
    <source>
        <dbReference type="SAM" id="SignalP"/>
    </source>
</evidence>
<protein>
    <submittedName>
        <fullName evidence="18">TonB-dependent receptor</fullName>
    </submittedName>
</protein>
<dbReference type="RefSeq" id="WP_332290823.1">
    <property type="nucleotide sequence ID" value="NZ_JAZIBG010000036.1"/>
</dbReference>
<keyword evidence="6 15" id="KW-0732">Signal</keyword>
<keyword evidence="11 12" id="KW-0998">Cell outer membrane</keyword>
<dbReference type="Gene3D" id="2.40.170.20">
    <property type="entry name" value="TonB-dependent receptor, beta-barrel domain"/>
    <property type="match status" value="1"/>
</dbReference>
<evidence type="ECO:0000256" key="14">
    <source>
        <dbReference type="RuleBase" id="RU003357"/>
    </source>
</evidence>
<dbReference type="Gene3D" id="2.170.130.10">
    <property type="entry name" value="TonB-dependent receptor, plug domain"/>
    <property type="match status" value="1"/>
</dbReference>
<keyword evidence="19" id="KW-1185">Reference proteome</keyword>
<evidence type="ECO:0000256" key="2">
    <source>
        <dbReference type="ARBA" id="ARBA00009810"/>
    </source>
</evidence>
<keyword evidence="3 12" id="KW-0813">Transport</keyword>
<dbReference type="InterPro" id="IPR037066">
    <property type="entry name" value="Plug_dom_sf"/>
</dbReference>
<comment type="similarity">
    <text evidence="2 12 14">Belongs to the TonB-dependent receptor family.</text>
</comment>
<evidence type="ECO:0000259" key="17">
    <source>
        <dbReference type="Pfam" id="PF07715"/>
    </source>
</evidence>
<feature type="short sequence motif" description="TonB box" evidence="13">
    <location>
        <begin position="40"/>
        <end position="46"/>
    </location>
</feature>
<keyword evidence="8 13" id="KW-0798">TonB box</keyword>
<evidence type="ECO:0000259" key="16">
    <source>
        <dbReference type="Pfam" id="PF00593"/>
    </source>
</evidence>
<feature type="domain" description="TonB-dependent receptor plug" evidence="17">
    <location>
        <begin position="53"/>
        <end position="158"/>
    </location>
</feature>
<evidence type="ECO:0000256" key="3">
    <source>
        <dbReference type="ARBA" id="ARBA00022448"/>
    </source>
</evidence>
<feature type="signal peptide" evidence="15">
    <location>
        <begin position="1"/>
        <end position="32"/>
    </location>
</feature>
<reference evidence="18 19" key="1">
    <citation type="submission" date="2024-02" db="EMBL/GenBank/DDBJ databases">
        <title>Genome sequence of Aquincola sp. MAHUQ-54.</title>
        <authorList>
            <person name="Huq M.A."/>
        </authorList>
    </citation>
    <scope>NUCLEOTIDE SEQUENCE [LARGE SCALE GENOMIC DNA]</scope>
    <source>
        <strain evidence="18 19">MAHUQ-54</strain>
    </source>
</reference>
<dbReference type="EMBL" id="JAZIBG010000036">
    <property type="protein sequence ID" value="MEF7615537.1"/>
    <property type="molecule type" value="Genomic_DNA"/>
</dbReference>
<evidence type="ECO:0000256" key="9">
    <source>
        <dbReference type="ARBA" id="ARBA00023136"/>
    </source>
</evidence>
<dbReference type="GO" id="GO:0015889">
    <property type="term" value="P:cobalamin transport"/>
    <property type="evidence" value="ECO:0007669"/>
    <property type="project" value="TreeGrafter"/>
</dbReference>
<dbReference type="Pfam" id="PF07715">
    <property type="entry name" value="Plug"/>
    <property type="match status" value="1"/>
</dbReference>
<dbReference type="SUPFAM" id="SSF56935">
    <property type="entry name" value="Porins"/>
    <property type="match status" value="1"/>
</dbReference>
<comment type="subcellular location">
    <subcellularLocation>
        <location evidence="1 12">Cell outer membrane</location>
        <topology evidence="1 12">Multi-pass membrane protein</topology>
    </subcellularLocation>
</comment>
<gene>
    <name evidence="18" type="ORF">V4F39_16605</name>
</gene>
<dbReference type="PROSITE" id="PS52016">
    <property type="entry name" value="TONB_DEPENDENT_REC_3"/>
    <property type="match status" value="1"/>
</dbReference>
<evidence type="ECO:0000256" key="1">
    <source>
        <dbReference type="ARBA" id="ARBA00004571"/>
    </source>
</evidence>
<accession>A0AAW9QJ67</accession>
<evidence type="ECO:0000256" key="4">
    <source>
        <dbReference type="ARBA" id="ARBA00022452"/>
    </source>
</evidence>
<evidence type="ECO:0000256" key="10">
    <source>
        <dbReference type="ARBA" id="ARBA00023170"/>
    </source>
</evidence>
<evidence type="ECO:0000313" key="18">
    <source>
        <dbReference type="EMBL" id="MEF7615537.1"/>
    </source>
</evidence>
<evidence type="ECO:0000256" key="12">
    <source>
        <dbReference type="PROSITE-ProRule" id="PRU01360"/>
    </source>
</evidence>
<evidence type="ECO:0000256" key="13">
    <source>
        <dbReference type="PROSITE-ProRule" id="PRU10143"/>
    </source>
</evidence>
<keyword evidence="10 18" id="KW-0675">Receptor</keyword>
<dbReference type="InterPro" id="IPR039426">
    <property type="entry name" value="TonB-dep_rcpt-like"/>
</dbReference>
<dbReference type="PROSITE" id="PS00430">
    <property type="entry name" value="TONB_DEPENDENT_REC_1"/>
    <property type="match status" value="1"/>
</dbReference>
<dbReference type="AlphaFoldDB" id="A0AAW9QJ67"/>
<keyword evidence="4 12" id="KW-1134">Transmembrane beta strand</keyword>
<dbReference type="PANTHER" id="PTHR30069">
    <property type="entry name" value="TONB-DEPENDENT OUTER MEMBRANE RECEPTOR"/>
    <property type="match status" value="1"/>
</dbReference>
<dbReference type="Pfam" id="PF00593">
    <property type="entry name" value="TonB_dep_Rec_b-barrel"/>
    <property type="match status" value="1"/>
</dbReference>
<comment type="caution">
    <text evidence="18">The sequence shown here is derived from an EMBL/GenBank/DDBJ whole genome shotgun (WGS) entry which is preliminary data.</text>
</comment>
<sequence>MNSPSNLGCRARWRSHALAATSICLASPAVLAQSPAPADTVVVTASRIAQPLSQVLADMSVLDRVDIERSGAASVADLLARLPGIEISRSGGPVGTTGVFIRGSETRHVAVFIDGQRIDSQSTGGALWEQVPLEQIDRIEVVRGPAAAVYGSDAVGGVVQFFTRRGEGKPLVSAGVSLGSRQAAKVHAAVSGAAGALDYALSASHDRSDGFNSRPIPTANPDDDGWRRSAMHARVGARVAEGHRVEATLTASNIRSQYDAFGTTTDDDTGRHMLRSGALSWQGRWSPASQTRVQLGESRSTYETRPSFYRTETTLRDLTVQHEQRFGVHTLTVTAERKEDQLHNPATEFVPTLDGDRSQDALALGWRADLGAHALQVHVRHDHDSEFGNKGTGSVAWGWTFAPGWRASASAATSFRAPTLYQRFSEYGVASLVPESGRNLELALRWSDAVTEVSATAWRNRVRNLIVFGAAGACQSTFGCYESVGRAEYEGLTLAAQHRAAGLALRGSLDWHDPRNTDTDKILARRARVLATFGVDGQWAGWGWGAEVQAAGKRYDDAANTRRLGGYGLVNLRAEHRLARGLSLEARIDNVADKDYELARDYATAGRVFQVGLRWTME</sequence>
<dbReference type="GO" id="GO:0006811">
    <property type="term" value="P:monoatomic ion transport"/>
    <property type="evidence" value="ECO:0007669"/>
    <property type="project" value="UniProtKB-KW"/>
</dbReference>
<evidence type="ECO:0000256" key="5">
    <source>
        <dbReference type="ARBA" id="ARBA00022692"/>
    </source>
</evidence>
<dbReference type="CDD" id="cd01347">
    <property type="entry name" value="ligand_gated_channel"/>
    <property type="match status" value="1"/>
</dbReference>
<evidence type="ECO:0000256" key="6">
    <source>
        <dbReference type="ARBA" id="ARBA00022729"/>
    </source>
</evidence>
<organism evidence="18 19">
    <name type="scientific">Aquincola agrisoli</name>
    <dbReference type="NCBI Taxonomy" id="3119538"/>
    <lineage>
        <taxon>Bacteria</taxon>
        <taxon>Pseudomonadati</taxon>
        <taxon>Pseudomonadota</taxon>
        <taxon>Betaproteobacteria</taxon>
        <taxon>Burkholderiales</taxon>
        <taxon>Sphaerotilaceae</taxon>
        <taxon>Aquincola</taxon>
    </lineage>
</organism>
<evidence type="ECO:0000256" key="11">
    <source>
        <dbReference type="ARBA" id="ARBA00023237"/>
    </source>
</evidence>
<feature type="domain" description="TonB-dependent receptor-like beta-barrel" evidence="16">
    <location>
        <begin position="221"/>
        <end position="591"/>
    </location>
</feature>
<keyword evidence="5 12" id="KW-0812">Transmembrane</keyword>
<feature type="chain" id="PRO_5044004404" evidence="15">
    <location>
        <begin position="33"/>
        <end position="618"/>
    </location>
</feature>
<dbReference type="GO" id="GO:0009279">
    <property type="term" value="C:cell outer membrane"/>
    <property type="evidence" value="ECO:0007669"/>
    <property type="project" value="UniProtKB-SubCell"/>
</dbReference>
<dbReference type="PANTHER" id="PTHR30069:SF53">
    <property type="entry name" value="COLICIN I RECEPTOR-RELATED"/>
    <property type="match status" value="1"/>
</dbReference>
<dbReference type="InterPro" id="IPR000531">
    <property type="entry name" value="Beta-barrel_TonB"/>
</dbReference>
<dbReference type="InterPro" id="IPR012910">
    <property type="entry name" value="Plug_dom"/>
</dbReference>
<keyword evidence="9 12" id="KW-0472">Membrane</keyword>
<keyword evidence="7" id="KW-0406">Ion transport</keyword>
<name>A0AAW9QJ67_9BURK</name>
<proteinExistence type="inferred from homology"/>
<evidence type="ECO:0000256" key="7">
    <source>
        <dbReference type="ARBA" id="ARBA00023065"/>
    </source>
</evidence>